<comment type="caution">
    <text evidence="1">The sequence shown here is derived from an EMBL/GenBank/DDBJ whole genome shotgun (WGS) entry which is preliminary data.</text>
</comment>
<sequence>MIKHSPKIDNAIGDLPSDRLKDNQALVPETFRERESYTNTLENTKQIAPVFLSIFLCVPLR</sequence>
<proteinExistence type="predicted"/>
<organism evidence="1 2">
    <name type="scientific">Brunnivagina elsteri CCALA 953</name>
    <dbReference type="NCBI Taxonomy" id="987040"/>
    <lineage>
        <taxon>Bacteria</taxon>
        <taxon>Bacillati</taxon>
        <taxon>Cyanobacteriota</taxon>
        <taxon>Cyanophyceae</taxon>
        <taxon>Nostocales</taxon>
        <taxon>Calotrichaceae</taxon>
        <taxon>Brunnivagina</taxon>
    </lineage>
</organism>
<dbReference type="EMBL" id="NTFS01000012">
    <property type="protein sequence ID" value="PAX60379.1"/>
    <property type="molecule type" value="Genomic_DNA"/>
</dbReference>
<dbReference type="Proteomes" id="UP000218238">
    <property type="component" value="Unassembled WGS sequence"/>
</dbReference>
<keyword evidence="2" id="KW-1185">Reference proteome</keyword>
<evidence type="ECO:0000313" key="1">
    <source>
        <dbReference type="EMBL" id="PAX60379.1"/>
    </source>
</evidence>
<protein>
    <submittedName>
        <fullName evidence="1">Uncharacterized protein</fullName>
    </submittedName>
</protein>
<dbReference type="RefSeq" id="WP_095720106.1">
    <property type="nucleotide sequence ID" value="NZ_NTFS01000012.1"/>
</dbReference>
<name>A0A2A2TPG5_9CYAN</name>
<dbReference type="OrthoDB" id="426872at2"/>
<dbReference type="AlphaFoldDB" id="A0A2A2TPG5"/>
<evidence type="ECO:0000313" key="2">
    <source>
        <dbReference type="Proteomes" id="UP000218238"/>
    </source>
</evidence>
<accession>A0A2A2TPG5</accession>
<gene>
    <name evidence="1" type="ORF">CK510_02095</name>
</gene>
<reference evidence="1 2" key="1">
    <citation type="submission" date="2017-08" db="EMBL/GenBank/DDBJ databases">
        <title>Draft genome sequence of filamentous cyanobacterium Calothrix elsteri CCALA 953.</title>
        <authorList>
            <person name="Gagunashvili A.N."/>
            <person name="Elster J."/>
            <person name="Andresson O.S."/>
        </authorList>
    </citation>
    <scope>NUCLEOTIDE SEQUENCE [LARGE SCALE GENOMIC DNA]</scope>
    <source>
        <strain evidence="1 2">CCALA 953</strain>
    </source>
</reference>